<feature type="active site" evidence="9">
    <location>
        <position position="83"/>
    </location>
</feature>
<comment type="catalytic activity">
    <reaction evidence="1">
        <text>ATP + protein L-histidine = ADP + protein N-phospho-L-histidine.</text>
        <dbReference type="EC" id="2.7.13.3"/>
    </reaction>
</comment>
<organism evidence="14 15">
    <name type="scientific">Dyadobacter soli</name>
    <dbReference type="NCBI Taxonomy" id="659014"/>
    <lineage>
        <taxon>Bacteria</taxon>
        <taxon>Pseudomonadati</taxon>
        <taxon>Bacteroidota</taxon>
        <taxon>Cytophagia</taxon>
        <taxon>Cytophagales</taxon>
        <taxon>Spirosomataceae</taxon>
        <taxon>Dyadobacter</taxon>
    </lineage>
</organism>
<dbReference type="InterPro" id="IPR000673">
    <property type="entry name" value="Sig_transdc_resp-reg_Me-estase"/>
</dbReference>
<dbReference type="Proteomes" id="UP000198748">
    <property type="component" value="Unassembled WGS sequence"/>
</dbReference>
<reference evidence="15" key="1">
    <citation type="submission" date="2016-10" db="EMBL/GenBank/DDBJ databases">
        <authorList>
            <person name="Varghese N."/>
            <person name="Submissions S."/>
        </authorList>
    </citation>
    <scope>NUCLEOTIDE SEQUENCE [LARGE SCALE GENOMIC DNA]</scope>
    <source>
        <strain evidence="15">DSM 25329</strain>
    </source>
</reference>
<dbReference type="Pfam" id="PF02518">
    <property type="entry name" value="HATPase_c"/>
    <property type="match status" value="1"/>
</dbReference>
<evidence type="ECO:0000256" key="6">
    <source>
        <dbReference type="ARBA" id="ARBA00022777"/>
    </source>
</evidence>
<dbReference type="CDD" id="cd00075">
    <property type="entry name" value="HATPase"/>
    <property type="match status" value="1"/>
</dbReference>
<dbReference type="Gene3D" id="3.40.50.180">
    <property type="entry name" value="Methylesterase CheB, C-terminal domain"/>
    <property type="match status" value="1"/>
</dbReference>
<keyword evidence="4" id="KW-0808">Transferase</keyword>
<dbReference type="GO" id="GO:0007234">
    <property type="term" value="P:osmosensory signaling via phosphorelay pathway"/>
    <property type="evidence" value="ECO:0007669"/>
    <property type="project" value="TreeGrafter"/>
</dbReference>
<evidence type="ECO:0000313" key="14">
    <source>
        <dbReference type="EMBL" id="SDG70439.1"/>
    </source>
</evidence>
<keyword evidence="8" id="KW-0902">Two-component regulatory system</keyword>
<dbReference type="GO" id="GO:0005737">
    <property type="term" value="C:cytoplasm"/>
    <property type="evidence" value="ECO:0007669"/>
    <property type="project" value="InterPro"/>
</dbReference>
<keyword evidence="15" id="KW-1185">Reference proteome</keyword>
<feature type="compositionally biased region" description="Polar residues" evidence="11">
    <location>
        <begin position="310"/>
        <end position="319"/>
    </location>
</feature>
<dbReference type="SMART" id="SM00388">
    <property type="entry name" value="HisKA"/>
    <property type="match status" value="1"/>
</dbReference>
<feature type="coiled-coil region" evidence="10">
    <location>
        <begin position="338"/>
        <end position="365"/>
    </location>
</feature>
<feature type="domain" description="Histidine kinase" evidence="12">
    <location>
        <begin position="420"/>
        <end position="629"/>
    </location>
</feature>
<dbReference type="RefSeq" id="WP_090156656.1">
    <property type="nucleotide sequence ID" value="NZ_FNAN01000022.1"/>
</dbReference>
<dbReference type="OrthoDB" id="9766459at2"/>
<dbReference type="EMBL" id="FNAN01000022">
    <property type="protein sequence ID" value="SDG70439.1"/>
    <property type="molecule type" value="Genomic_DNA"/>
</dbReference>
<feature type="active site" evidence="9">
    <location>
        <position position="57"/>
    </location>
</feature>
<proteinExistence type="predicted"/>
<evidence type="ECO:0000256" key="2">
    <source>
        <dbReference type="ARBA" id="ARBA00012438"/>
    </source>
</evidence>
<keyword evidence="7" id="KW-0067">ATP-binding</keyword>
<evidence type="ECO:0000256" key="9">
    <source>
        <dbReference type="PROSITE-ProRule" id="PRU00050"/>
    </source>
</evidence>
<evidence type="ECO:0000256" key="4">
    <source>
        <dbReference type="ARBA" id="ARBA00022679"/>
    </source>
</evidence>
<dbReference type="SUPFAM" id="SSF47384">
    <property type="entry name" value="Homodimeric domain of signal transducing histidine kinase"/>
    <property type="match status" value="1"/>
</dbReference>
<dbReference type="CDD" id="cd16434">
    <property type="entry name" value="CheB-CheR_fusion"/>
    <property type="match status" value="1"/>
</dbReference>
<dbReference type="GO" id="GO:0008984">
    <property type="term" value="F:protein-glutamate methylesterase activity"/>
    <property type="evidence" value="ECO:0007669"/>
    <property type="project" value="InterPro"/>
</dbReference>
<keyword evidence="5" id="KW-0547">Nucleotide-binding</keyword>
<name>A0A1G7WFB0_9BACT</name>
<evidence type="ECO:0000256" key="1">
    <source>
        <dbReference type="ARBA" id="ARBA00000085"/>
    </source>
</evidence>
<dbReference type="STRING" id="659014.SAMN04487996_12219"/>
<dbReference type="SUPFAM" id="SSF55874">
    <property type="entry name" value="ATPase domain of HSP90 chaperone/DNA topoisomerase II/histidine kinase"/>
    <property type="match status" value="1"/>
</dbReference>
<dbReference type="GO" id="GO:0006935">
    <property type="term" value="P:chemotaxis"/>
    <property type="evidence" value="ECO:0007669"/>
    <property type="project" value="UniProtKB-UniRule"/>
</dbReference>
<evidence type="ECO:0000256" key="5">
    <source>
        <dbReference type="ARBA" id="ARBA00022741"/>
    </source>
</evidence>
<dbReference type="GO" id="GO:0000156">
    <property type="term" value="F:phosphorelay response regulator activity"/>
    <property type="evidence" value="ECO:0007669"/>
    <property type="project" value="InterPro"/>
</dbReference>
<dbReference type="Gene3D" id="3.30.565.10">
    <property type="entry name" value="Histidine kinase-like ATPase, C-terminal domain"/>
    <property type="match status" value="1"/>
</dbReference>
<protein>
    <recommendedName>
        <fullName evidence="2">histidine kinase</fullName>
        <ecNumber evidence="2">2.7.13.3</ecNumber>
    </recommendedName>
</protein>
<dbReference type="Gene3D" id="1.10.287.130">
    <property type="match status" value="1"/>
</dbReference>
<keyword evidence="9" id="KW-0378">Hydrolase</keyword>
<dbReference type="InterPro" id="IPR050351">
    <property type="entry name" value="BphY/WalK/GraS-like"/>
</dbReference>
<accession>A0A1G7WFB0</accession>
<dbReference type="PANTHER" id="PTHR42878:SF7">
    <property type="entry name" value="SENSOR HISTIDINE KINASE GLRK"/>
    <property type="match status" value="1"/>
</dbReference>
<dbReference type="InterPro" id="IPR005467">
    <property type="entry name" value="His_kinase_dom"/>
</dbReference>
<dbReference type="GO" id="GO:0000155">
    <property type="term" value="F:phosphorelay sensor kinase activity"/>
    <property type="evidence" value="ECO:0007669"/>
    <property type="project" value="InterPro"/>
</dbReference>
<evidence type="ECO:0000256" key="10">
    <source>
        <dbReference type="SAM" id="Coils"/>
    </source>
</evidence>
<evidence type="ECO:0000256" key="8">
    <source>
        <dbReference type="ARBA" id="ARBA00023012"/>
    </source>
</evidence>
<evidence type="ECO:0000313" key="15">
    <source>
        <dbReference type="Proteomes" id="UP000198748"/>
    </source>
</evidence>
<dbReference type="CDD" id="cd00082">
    <property type="entry name" value="HisKA"/>
    <property type="match status" value="1"/>
</dbReference>
<feature type="region of interest" description="Disordered" evidence="11">
    <location>
        <begin position="309"/>
        <end position="331"/>
    </location>
</feature>
<dbReference type="PRINTS" id="PR00344">
    <property type="entry name" value="BCTRLSENSOR"/>
</dbReference>
<sequence length="629" mass="70563">MPSEIPEWQQSFHFPFPQPDCCDIRKHIHPEYRLKEKTYTDTARMNAHHHIISIGASDSGIDDIASFFDQKPLAGVAYVIIQHLPPDFRARLAEVLAKDLYLVISEAQNGVLVETDHVYIIPEGKSMSIRKGRLYITEKPYNPRLHNSTDSFFTSLAADQGEKAIGVVLFEIGEDSLEGISAIRDAGGIVIARRQDAIHLAPAINEVDFVTEPALIPQIIEDYVMQSRKTLLDQNEEVTMEMIIDAIRENTTFDFSGYRLDILSHKTRKRALDQNFYSLADYLSFLKVTSTEMHSLSWEFLTGGIAAPVNENTPNSPGTNPEPEIFGFKRDGDKLENKVTHEEQLMELEKELNELKARLSLVHKSDVSMNNLKVANALLRLANGRLRHDNSEMRSANHQLDAKNKKLTEANKELDNFVHLASHDLLAPLAHIEGSIALINEIGVTDTQLAEMIGIINASAKRFRALVEDMGNVAKAEHDLKSKEKVDIEEIIQSVLWPLETKIKQSHTQIIVSLRERSIYFSKKNLRSIVFNLISNSLKFNESLQPSILIITEKINGQVVLSVEDNGMGIPTPELEHVFKLYGRARYDIEGNGVGLYLTKRMIDASGGSLVVESTLGEGSKFTISFAAE</sequence>
<evidence type="ECO:0000256" key="11">
    <source>
        <dbReference type="SAM" id="MobiDB-lite"/>
    </source>
</evidence>
<dbReference type="PANTHER" id="PTHR42878">
    <property type="entry name" value="TWO-COMPONENT HISTIDINE KINASE"/>
    <property type="match status" value="1"/>
</dbReference>
<keyword evidence="9" id="KW-0145">Chemotaxis</keyword>
<dbReference type="InterPro" id="IPR004358">
    <property type="entry name" value="Sig_transdc_His_kin-like_C"/>
</dbReference>
<keyword evidence="6 14" id="KW-0418">Kinase</keyword>
<dbReference type="InterPro" id="IPR036097">
    <property type="entry name" value="HisK_dim/P_sf"/>
</dbReference>
<dbReference type="GO" id="GO:0030295">
    <property type="term" value="F:protein kinase activator activity"/>
    <property type="evidence" value="ECO:0007669"/>
    <property type="project" value="TreeGrafter"/>
</dbReference>
<dbReference type="InterPro" id="IPR035909">
    <property type="entry name" value="CheB_C"/>
</dbReference>
<gene>
    <name evidence="14" type="ORF">SAMN04487996_12219</name>
</gene>
<dbReference type="PROSITE" id="PS50109">
    <property type="entry name" value="HIS_KIN"/>
    <property type="match status" value="1"/>
</dbReference>
<evidence type="ECO:0000259" key="13">
    <source>
        <dbReference type="PROSITE" id="PS50122"/>
    </source>
</evidence>
<dbReference type="PROSITE" id="PS50122">
    <property type="entry name" value="CHEB"/>
    <property type="match status" value="1"/>
</dbReference>
<dbReference type="SUPFAM" id="SSF52738">
    <property type="entry name" value="Methylesterase CheB, C-terminal domain"/>
    <property type="match status" value="1"/>
</dbReference>
<dbReference type="InterPro" id="IPR036890">
    <property type="entry name" value="HATPase_C_sf"/>
</dbReference>
<dbReference type="SMART" id="SM00387">
    <property type="entry name" value="HATPase_c"/>
    <property type="match status" value="1"/>
</dbReference>
<dbReference type="Pfam" id="PF01339">
    <property type="entry name" value="CheB_methylest"/>
    <property type="match status" value="1"/>
</dbReference>
<keyword evidence="3" id="KW-0597">Phosphoprotein</keyword>
<keyword evidence="10" id="KW-0175">Coiled coil</keyword>
<feature type="domain" description="CheB-type methylesterase" evidence="13">
    <location>
        <begin position="45"/>
        <end position="197"/>
    </location>
</feature>
<evidence type="ECO:0000259" key="12">
    <source>
        <dbReference type="PROSITE" id="PS50109"/>
    </source>
</evidence>
<dbReference type="EC" id="2.7.13.3" evidence="2"/>
<evidence type="ECO:0000256" key="7">
    <source>
        <dbReference type="ARBA" id="ARBA00022840"/>
    </source>
</evidence>
<dbReference type="GO" id="GO:0005524">
    <property type="term" value="F:ATP binding"/>
    <property type="evidence" value="ECO:0007669"/>
    <property type="project" value="UniProtKB-KW"/>
</dbReference>
<dbReference type="InterPro" id="IPR003661">
    <property type="entry name" value="HisK_dim/P_dom"/>
</dbReference>
<evidence type="ECO:0000256" key="3">
    <source>
        <dbReference type="ARBA" id="ARBA00022553"/>
    </source>
</evidence>
<feature type="active site" evidence="9">
    <location>
        <position position="175"/>
    </location>
</feature>
<dbReference type="InterPro" id="IPR003594">
    <property type="entry name" value="HATPase_dom"/>
</dbReference>
<dbReference type="AlphaFoldDB" id="A0A1G7WFB0"/>